<feature type="domain" description="Helitron helicase-like" evidence="1">
    <location>
        <begin position="106"/>
        <end position="250"/>
    </location>
</feature>
<proteinExistence type="predicted"/>
<dbReference type="Pfam" id="PF14214">
    <property type="entry name" value="Helitron_like_N"/>
    <property type="match status" value="1"/>
</dbReference>
<dbReference type="AlphaFoldDB" id="A0A8S3XW17"/>
<dbReference type="OrthoDB" id="6905764at2759"/>
<reference evidence="2" key="1">
    <citation type="submission" date="2021-04" db="EMBL/GenBank/DDBJ databases">
        <authorList>
            <person name="Tunstrom K."/>
        </authorList>
    </citation>
    <scope>NUCLEOTIDE SEQUENCE</scope>
</reference>
<dbReference type="InterPro" id="IPR051055">
    <property type="entry name" value="PIF1_helicase"/>
</dbReference>
<evidence type="ECO:0000313" key="3">
    <source>
        <dbReference type="Proteomes" id="UP000691718"/>
    </source>
</evidence>
<dbReference type="PANTHER" id="PTHR47642:SF5">
    <property type="entry name" value="ATP-DEPENDENT DNA HELICASE"/>
    <property type="match status" value="1"/>
</dbReference>
<gene>
    <name evidence="2" type="ORF">PAPOLLO_LOCUS23040</name>
</gene>
<evidence type="ECO:0000313" key="2">
    <source>
        <dbReference type="EMBL" id="CAG5044436.1"/>
    </source>
</evidence>
<comment type="caution">
    <text evidence="2">The sequence shown here is derived from an EMBL/GenBank/DDBJ whole genome shotgun (WGS) entry which is preliminary data.</text>
</comment>
<dbReference type="EMBL" id="CAJQZP010001411">
    <property type="protein sequence ID" value="CAG5044436.1"/>
    <property type="molecule type" value="Genomic_DNA"/>
</dbReference>
<accession>A0A8S3XW17</accession>
<sequence length="691" mass="78299">MLQNIDDNVPNLKNVVNMNSSSTDDTMRLAAITRKTAPPLNLFFLFPNGRNGFGEERENACTPLDYFQNRVMSIDKRFNRNDYLFYALSIVEYFRAKSSVSVSCRMRQGHGEQTPQGLVDNMHLTMRNIRGSASYWQKCCSELIAMVRTLGPPTWFLTFSCNDLNWPDMIKALLIADGGDIDDVDRLSFPERLNLVQKHPVVLARQFTVRVNALMRFLKRNKDCLGGLIEDFWYRVEFQNRGSPHLHMLVWCSNVPNFTTPEGVAVIERVVSCSLTLNDLVLRKLVEDLQIHKHTATSKKNRQTDGCRFDFPKPASVNTVCLGPDKALANNGRFCILKRTSNETMVNNYNAVLLNLWKGNIDVQPCGNVTAVAYYVAKYAGKCEPHDTGDVIREAISNAKRQGGVVWKQLFSISMTILNKRLVSAPECAYRLCHLPLKMSSRKTVFVNSCRPEERYRLLRFDSDETSIYNNIFDRYVLRPNELENLSLAEFAVRFETVSNTTWSEDNGDAELRDEDITPERYIRLQDNTRLRGDISSEQIGHAELIIQQAVAQATALNAARETDIGNASMLCVGEKILHDDDNFCEDMEERAVISDELFLGSIRGLNIQQKELFQKVSTAIENDLHGQESQLLLFITGGAGSGKSFLLKLIVEHIKRCYAPTVDILLKPKFVEVGSLTGVAARQIFWQNAT</sequence>
<evidence type="ECO:0000259" key="1">
    <source>
        <dbReference type="Pfam" id="PF14214"/>
    </source>
</evidence>
<dbReference type="InterPro" id="IPR025476">
    <property type="entry name" value="Helitron_helicase-like"/>
</dbReference>
<protein>
    <submittedName>
        <fullName evidence="2">(apollo) hypothetical protein</fullName>
    </submittedName>
</protein>
<name>A0A8S3XW17_PARAO</name>
<dbReference type="Proteomes" id="UP000691718">
    <property type="component" value="Unassembled WGS sequence"/>
</dbReference>
<dbReference type="PANTHER" id="PTHR47642">
    <property type="entry name" value="ATP-DEPENDENT DNA HELICASE"/>
    <property type="match status" value="1"/>
</dbReference>
<keyword evidence="3" id="KW-1185">Reference proteome</keyword>
<organism evidence="2 3">
    <name type="scientific">Parnassius apollo</name>
    <name type="common">Apollo butterfly</name>
    <name type="synonym">Papilio apollo</name>
    <dbReference type="NCBI Taxonomy" id="110799"/>
    <lineage>
        <taxon>Eukaryota</taxon>
        <taxon>Metazoa</taxon>
        <taxon>Ecdysozoa</taxon>
        <taxon>Arthropoda</taxon>
        <taxon>Hexapoda</taxon>
        <taxon>Insecta</taxon>
        <taxon>Pterygota</taxon>
        <taxon>Neoptera</taxon>
        <taxon>Endopterygota</taxon>
        <taxon>Lepidoptera</taxon>
        <taxon>Glossata</taxon>
        <taxon>Ditrysia</taxon>
        <taxon>Papilionoidea</taxon>
        <taxon>Papilionidae</taxon>
        <taxon>Parnassiinae</taxon>
        <taxon>Parnassini</taxon>
        <taxon>Parnassius</taxon>
        <taxon>Parnassius</taxon>
    </lineage>
</organism>